<protein>
    <recommendedName>
        <fullName evidence="4">Integral membrane protein</fullName>
    </recommendedName>
</protein>
<feature type="transmembrane region" description="Helical" evidence="1">
    <location>
        <begin position="47"/>
        <end position="76"/>
    </location>
</feature>
<keyword evidence="1" id="KW-0812">Transmembrane</keyword>
<accession>A0ABW6YJV7</accession>
<sequence>MDIPVAFRWVLLALAVLQLLSLIPILRRTRRAEPARRTEARLDLLDAASGLTLMTGLALGNSTVMLCGLVLMGSAIAAKGVRTLRGCRRT</sequence>
<proteinExistence type="predicted"/>
<organism evidence="2 3">
    <name type="scientific">Streptomyces lateritius</name>
    <dbReference type="NCBI Taxonomy" id="67313"/>
    <lineage>
        <taxon>Bacteria</taxon>
        <taxon>Bacillati</taxon>
        <taxon>Actinomycetota</taxon>
        <taxon>Actinomycetes</taxon>
        <taxon>Kitasatosporales</taxon>
        <taxon>Streptomycetaceae</taxon>
        <taxon>Streptomyces</taxon>
    </lineage>
</organism>
<feature type="transmembrane region" description="Helical" evidence="1">
    <location>
        <begin position="6"/>
        <end position="26"/>
    </location>
</feature>
<keyword evidence="1" id="KW-0472">Membrane</keyword>
<dbReference type="RefSeq" id="WP_391937039.1">
    <property type="nucleotide sequence ID" value="NZ_JBIBSM010000019.1"/>
</dbReference>
<evidence type="ECO:0000313" key="2">
    <source>
        <dbReference type="EMBL" id="MFF8280139.1"/>
    </source>
</evidence>
<evidence type="ECO:0008006" key="4">
    <source>
        <dbReference type="Google" id="ProtNLM"/>
    </source>
</evidence>
<dbReference type="EMBL" id="JBIBSM010000019">
    <property type="protein sequence ID" value="MFF8280139.1"/>
    <property type="molecule type" value="Genomic_DNA"/>
</dbReference>
<gene>
    <name evidence="2" type="ORF">ACF05T_29315</name>
</gene>
<keyword evidence="1" id="KW-1133">Transmembrane helix</keyword>
<evidence type="ECO:0000313" key="3">
    <source>
        <dbReference type="Proteomes" id="UP001603013"/>
    </source>
</evidence>
<name>A0ABW6YJV7_9ACTN</name>
<comment type="caution">
    <text evidence="2">The sequence shown here is derived from an EMBL/GenBank/DDBJ whole genome shotgun (WGS) entry which is preliminary data.</text>
</comment>
<reference evidence="2 3" key="1">
    <citation type="submission" date="2024-10" db="EMBL/GenBank/DDBJ databases">
        <title>The Natural Products Discovery Center: Release of the First 8490 Sequenced Strains for Exploring Actinobacteria Biosynthetic Diversity.</title>
        <authorList>
            <person name="Kalkreuter E."/>
            <person name="Kautsar S.A."/>
            <person name="Yang D."/>
            <person name="Bader C.D."/>
            <person name="Teijaro C.N."/>
            <person name="Fluegel L."/>
            <person name="Davis C.M."/>
            <person name="Simpson J.R."/>
            <person name="Lauterbach L."/>
            <person name="Steele A.D."/>
            <person name="Gui C."/>
            <person name="Meng S."/>
            <person name="Li G."/>
            <person name="Viehrig K."/>
            <person name="Ye F."/>
            <person name="Su P."/>
            <person name="Kiefer A.F."/>
            <person name="Nichols A."/>
            <person name="Cepeda A.J."/>
            <person name="Yan W."/>
            <person name="Fan B."/>
            <person name="Jiang Y."/>
            <person name="Adhikari A."/>
            <person name="Zheng C.-J."/>
            <person name="Schuster L."/>
            <person name="Cowan T.M."/>
            <person name="Smanski M.J."/>
            <person name="Chevrette M.G."/>
            <person name="De Carvalho L.P.S."/>
            <person name="Shen B."/>
        </authorList>
    </citation>
    <scope>NUCLEOTIDE SEQUENCE [LARGE SCALE GENOMIC DNA]</scope>
    <source>
        <strain evidence="2 3">NPDC015755</strain>
    </source>
</reference>
<evidence type="ECO:0000256" key="1">
    <source>
        <dbReference type="SAM" id="Phobius"/>
    </source>
</evidence>
<dbReference type="Proteomes" id="UP001603013">
    <property type="component" value="Unassembled WGS sequence"/>
</dbReference>
<keyword evidence="3" id="KW-1185">Reference proteome</keyword>